<evidence type="ECO:0000313" key="3">
    <source>
        <dbReference type="Proteomes" id="UP001341281"/>
    </source>
</evidence>
<dbReference type="Proteomes" id="UP001341281">
    <property type="component" value="Chromosome 03"/>
</dbReference>
<feature type="region of interest" description="Disordered" evidence="1">
    <location>
        <begin position="117"/>
        <end position="139"/>
    </location>
</feature>
<dbReference type="AlphaFoldDB" id="A0AAQ3SZB0"/>
<keyword evidence="3" id="KW-1185">Reference proteome</keyword>
<gene>
    <name evidence="2" type="ORF">U9M48_012122</name>
</gene>
<feature type="region of interest" description="Disordered" evidence="1">
    <location>
        <begin position="162"/>
        <end position="213"/>
    </location>
</feature>
<organism evidence="2 3">
    <name type="scientific">Paspalum notatum var. saurae</name>
    <dbReference type="NCBI Taxonomy" id="547442"/>
    <lineage>
        <taxon>Eukaryota</taxon>
        <taxon>Viridiplantae</taxon>
        <taxon>Streptophyta</taxon>
        <taxon>Embryophyta</taxon>
        <taxon>Tracheophyta</taxon>
        <taxon>Spermatophyta</taxon>
        <taxon>Magnoliopsida</taxon>
        <taxon>Liliopsida</taxon>
        <taxon>Poales</taxon>
        <taxon>Poaceae</taxon>
        <taxon>PACMAD clade</taxon>
        <taxon>Panicoideae</taxon>
        <taxon>Andropogonodae</taxon>
        <taxon>Paspaleae</taxon>
        <taxon>Paspalinae</taxon>
        <taxon>Paspalum</taxon>
    </lineage>
</organism>
<dbReference type="EMBL" id="CP144747">
    <property type="protein sequence ID" value="WVZ62364.1"/>
    <property type="molecule type" value="Genomic_DNA"/>
</dbReference>
<feature type="compositionally biased region" description="Polar residues" evidence="1">
    <location>
        <begin position="203"/>
        <end position="213"/>
    </location>
</feature>
<sequence length="213" mass="22962">MGAPTPPGLDDWSVPRSSLTGLVWSLAGVMRVCYVLTTTTTRPATTTPAEEERRRMHSILVDEPAATLGRDTTVFRGRVDQDVCAMSLLQATRWARAGAMDAAVRDLEDERMRLECDVTETDRRGQQSSGPGHRLPPGAELDDVLERWVVLLGPEHGLLRRGAVDETTRHGSAPFRKASPSDLTSPATASSSSRSPGVARHGSASTNPAHAAW</sequence>
<evidence type="ECO:0000256" key="1">
    <source>
        <dbReference type="SAM" id="MobiDB-lite"/>
    </source>
</evidence>
<protein>
    <submittedName>
        <fullName evidence="2">Uncharacterized protein</fullName>
    </submittedName>
</protein>
<reference evidence="2 3" key="1">
    <citation type="submission" date="2024-02" db="EMBL/GenBank/DDBJ databases">
        <title>High-quality chromosome-scale genome assembly of Pensacola bahiagrass (Paspalum notatum Flugge var. saurae).</title>
        <authorList>
            <person name="Vega J.M."/>
            <person name="Podio M."/>
            <person name="Orjuela J."/>
            <person name="Siena L.A."/>
            <person name="Pessino S.C."/>
            <person name="Combes M.C."/>
            <person name="Mariac C."/>
            <person name="Albertini E."/>
            <person name="Pupilli F."/>
            <person name="Ortiz J.P.A."/>
            <person name="Leblanc O."/>
        </authorList>
    </citation>
    <scope>NUCLEOTIDE SEQUENCE [LARGE SCALE GENOMIC DNA]</scope>
    <source>
        <strain evidence="2">R1</strain>
        <tissue evidence="2">Leaf</tissue>
    </source>
</reference>
<evidence type="ECO:0000313" key="2">
    <source>
        <dbReference type="EMBL" id="WVZ62364.1"/>
    </source>
</evidence>
<name>A0AAQ3SZB0_PASNO</name>
<accession>A0AAQ3SZB0</accession>
<proteinExistence type="predicted"/>
<feature type="compositionally biased region" description="Low complexity" evidence="1">
    <location>
        <begin position="178"/>
        <end position="196"/>
    </location>
</feature>